<name>I2GQT7_9BACT</name>
<comment type="caution">
    <text evidence="1">The sequence shown here is derived from an EMBL/GenBank/DDBJ whole genome shotgun (WGS) entry which is preliminary data.</text>
</comment>
<dbReference type="STRING" id="1185876.BN8_05587"/>
<protein>
    <recommendedName>
        <fullName evidence="3">Lipocalin-like domain-containing protein</fullName>
    </recommendedName>
</protein>
<accession>I2GQT7</accession>
<organism evidence="1 2">
    <name type="scientific">Fibrisoma limi BUZ 3</name>
    <dbReference type="NCBI Taxonomy" id="1185876"/>
    <lineage>
        <taxon>Bacteria</taxon>
        <taxon>Pseudomonadati</taxon>
        <taxon>Bacteroidota</taxon>
        <taxon>Cytophagia</taxon>
        <taxon>Cytophagales</taxon>
        <taxon>Spirosomataceae</taxon>
        <taxon>Fibrisoma</taxon>
    </lineage>
</organism>
<keyword evidence="2" id="KW-1185">Reference proteome</keyword>
<dbReference type="AlphaFoldDB" id="I2GQT7"/>
<dbReference type="Proteomes" id="UP000009309">
    <property type="component" value="Unassembled WGS sequence"/>
</dbReference>
<dbReference type="eggNOG" id="ENOG5032ZBA">
    <property type="taxonomic scope" value="Bacteria"/>
</dbReference>
<evidence type="ECO:0000313" key="1">
    <source>
        <dbReference type="EMBL" id="CCH56265.1"/>
    </source>
</evidence>
<evidence type="ECO:0008006" key="3">
    <source>
        <dbReference type="Google" id="ProtNLM"/>
    </source>
</evidence>
<dbReference type="RefSeq" id="WP_009284830.1">
    <property type="nucleotide sequence ID" value="NZ_CAIT01000009.1"/>
</dbReference>
<evidence type="ECO:0000313" key="2">
    <source>
        <dbReference type="Proteomes" id="UP000009309"/>
    </source>
</evidence>
<proteinExistence type="predicted"/>
<dbReference type="OrthoDB" id="961446at2"/>
<gene>
    <name evidence="1" type="ORF">BN8_05587</name>
</gene>
<sequence length="147" mass="16141">MKTQLLLFVLLGGLVACQKDGDVQPTSLASEVAGTYQTNRFIDVLTLPIPSDKTTTVELKAESANEVTMIVTRRFPAPETWTLTHAVLSRQQDQSIAITAQGIQVGSLQQDRVFTDNGMETQGRVLRIRLTGTSLSDDELNFTGFVR</sequence>
<reference evidence="1 2" key="1">
    <citation type="journal article" date="2012" name="J. Bacteriol.">
        <title>Genome Sequence of the Filamentous Bacterium Fibrisoma limi BUZ 3T.</title>
        <authorList>
            <person name="Filippini M."/>
            <person name="Qi W."/>
            <person name="Jaenicke S."/>
            <person name="Goesmann A."/>
            <person name="Smits T.H."/>
            <person name="Bagheri H.C."/>
        </authorList>
    </citation>
    <scope>NUCLEOTIDE SEQUENCE [LARGE SCALE GENOMIC DNA]</scope>
    <source>
        <strain evidence="2">BUZ 3T</strain>
    </source>
</reference>
<dbReference type="PROSITE" id="PS51257">
    <property type="entry name" value="PROKAR_LIPOPROTEIN"/>
    <property type="match status" value="1"/>
</dbReference>
<dbReference type="EMBL" id="CAIT01000009">
    <property type="protein sequence ID" value="CCH56265.1"/>
    <property type="molecule type" value="Genomic_DNA"/>
</dbReference>